<dbReference type="EMBL" id="BSUZ01000001">
    <property type="protein sequence ID" value="GMA87561.1"/>
    <property type="molecule type" value="Genomic_DNA"/>
</dbReference>
<dbReference type="SUPFAM" id="SSF53254">
    <property type="entry name" value="Phosphoglycerate mutase-like"/>
    <property type="match status" value="1"/>
</dbReference>
<protein>
    <submittedName>
        <fullName evidence="1">Uncharacterized protein</fullName>
    </submittedName>
</protein>
<proteinExistence type="predicted"/>
<dbReference type="Proteomes" id="UP001157017">
    <property type="component" value="Unassembled WGS sequence"/>
</dbReference>
<dbReference type="Pfam" id="PF00300">
    <property type="entry name" value="His_Phos_1"/>
    <property type="match status" value="1"/>
</dbReference>
<comment type="caution">
    <text evidence="1">The sequence shown here is derived from an EMBL/GenBank/DDBJ whole genome shotgun (WGS) entry which is preliminary data.</text>
</comment>
<keyword evidence="2" id="KW-1185">Reference proteome</keyword>
<evidence type="ECO:0000313" key="2">
    <source>
        <dbReference type="Proteomes" id="UP001157017"/>
    </source>
</evidence>
<dbReference type="Gene3D" id="3.40.50.1240">
    <property type="entry name" value="Phosphoglycerate mutase-like"/>
    <property type="match status" value="1"/>
</dbReference>
<gene>
    <name evidence="1" type="ORF">GCM10025868_28110</name>
</gene>
<organism evidence="1 2">
    <name type="scientific">Angustibacter aerolatus</name>
    <dbReference type="NCBI Taxonomy" id="1162965"/>
    <lineage>
        <taxon>Bacteria</taxon>
        <taxon>Bacillati</taxon>
        <taxon>Actinomycetota</taxon>
        <taxon>Actinomycetes</taxon>
        <taxon>Kineosporiales</taxon>
        <taxon>Kineosporiaceae</taxon>
    </lineage>
</organism>
<dbReference type="InterPro" id="IPR029033">
    <property type="entry name" value="His_PPase_superfam"/>
</dbReference>
<sequence length="158" mass="17034">MPRKAWKHADDRRPLDERGLRRADDLVPLLGAYAFTRVVASSSVRCAGTVAPYATTTGTRLRLRRALSEEGHAAHPHRAAQTVERLLDRGEPAALCSHRPVLPAVLAALGDRARDTRVADRLRESAKLGLVKGEALVAHVHGRGAAAQVVAVERHGLA</sequence>
<dbReference type="InterPro" id="IPR013078">
    <property type="entry name" value="His_Pase_superF_clade-1"/>
</dbReference>
<evidence type="ECO:0000313" key="1">
    <source>
        <dbReference type="EMBL" id="GMA87561.1"/>
    </source>
</evidence>
<accession>A0ABQ6JL81</accession>
<reference evidence="2" key="1">
    <citation type="journal article" date="2019" name="Int. J. Syst. Evol. Microbiol.">
        <title>The Global Catalogue of Microorganisms (GCM) 10K type strain sequencing project: providing services to taxonomists for standard genome sequencing and annotation.</title>
        <authorList>
            <consortium name="The Broad Institute Genomics Platform"/>
            <consortium name="The Broad Institute Genome Sequencing Center for Infectious Disease"/>
            <person name="Wu L."/>
            <person name="Ma J."/>
        </authorList>
    </citation>
    <scope>NUCLEOTIDE SEQUENCE [LARGE SCALE GENOMIC DNA]</scope>
    <source>
        <strain evidence="2">NBRC 108730</strain>
    </source>
</reference>
<name>A0ABQ6JL81_9ACTN</name>